<dbReference type="Gene3D" id="1.25.40.590">
    <property type="entry name" value="Type IV / VI secretion system, DotU"/>
    <property type="match status" value="1"/>
</dbReference>
<dbReference type="NCBIfam" id="NF005444">
    <property type="entry name" value="PRK07033.1"/>
    <property type="match status" value="1"/>
</dbReference>
<feature type="region of interest" description="Disordered" evidence="2">
    <location>
        <begin position="386"/>
        <end position="414"/>
    </location>
</feature>
<dbReference type="GO" id="GO:0016020">
    <property type="term" value="C:membrane"/>
    <property type="evidence" value="ECO:0007669"/>
    <property type="project" value="UniProtKB-UniRule"/>
</dbReference>
<feature type="region of interest" description="Disordered" evidence="2">
    <location>
        <begin position="1"/>
        <end position="47"/>
    </location>
</feature>
<feature type="compositionally biased region" description="Basic and acidic residues" evidence="2">
    <location>
        <begin position="386"/>
        <end position="396"/>
    </location>
</feature>
<dbReference type="AlphaFoldDB" id="C1DJS9"/>
<organism evidence="5 6">
    <name type="scientific">Azotobacter vinelandii (strain DJ / ATCC BAA-1303)</name>
    <dbReference type="NCBI Taxonomy" id="322710"/>
    <lineage>
        <taxon>Bacteria</taxon>
        <taxon>Pseudomonadati</taxon>
        <taxon>Pseudomonadota</taxon>
        <taxon>Gammaproteobacteria</taxon>
        <taxon>Pseudomonadales</taxon>
        <taxon>Pseudomonadaceae</taxon>
        <taxon>Azotobacter</taxon>
    </lineage>
</organism>
<dbReference type="Proteomes" id="UP000002424">
    <property type="component" value="Chromosome"/>
</dbReference>
<dbReference type="NCBIfam" id="NF038228">
    <property type="entry name" value="IcmH_DotU_IVB"/>
    <property type="match status" value="1"/>
</dbReference>
<evidence type="ECO:0000313" key="6">
    <source>
        <dbReference type="Proteomes" id="UP000002424"/>
    </source>
</evidence>
<dbReference type="eggNOG" id="COG3455">
    <property type="taxonomic scope" value="Bacteria"/>
</dbReference>
<keyword evidence="1 3" id="KW-0472">Membrane</keyword>
<dbReference type="SUPFAM" id="SSF103088">
    <property type="entry name" value="OmpA-like"/>
    <property type="match status" value="1"/>
</dbReference>
<dbReference type="eggNOG" id="COG1360">
    <property type="taxonomic scope" value="Bacteria"/>
</dbReference>
<proteinExistence type="predicted"/>
<sequence>MGDTRMNLHADTFFDPLKPSASPAPERGDDGQEQSATPAQPIVSGGNPLVAAANPLLNLVPQIGGTPQHPDPPQLRERLLDEIRQFEVRARAAGVPAETVMGARYCLCTTLDEAATLTPWGGGGVWSAHSLLVSFHNETWGGEKFFQLLARLSQAPQEHIDLLELQYFCLMLGFEGRYRVLDQGRSQLEALKQRLLQLIRKVRGEYPAALSPHWHDPVAAPPRVRRSLPVWVGAALAALLCLGLFATFQWLLAGRSDAAFAAIDQLRLPRVLAVAPTPAAPEPRLAKLLEAEIRDGLVRVSDEVDRSLVVLRGDGLFDSGAAQVIERFQPLLARIGDALNTTRGSVLVMGYTDNVPIRGLRYASNWELSQARADTVKAQLQARLSDPGRVRAEGRGAADPVAPNDSPANRARNRRVEITLLVPPGTEARP</sequence>
<evidence type="ECO:0000256" key="3">
    <source>
        <dbReference type="SAM" id="Phobius"/>
    </source>
</evidence>
<dbReference type="InterPro" id="IPR017733">
    <property type="entry name" value="OmpA-like_dom_proteobacteria"/>
</dbReference>
<dbReference type="Pfam" id="PF00691">
    <property type="entry name" value="OmpA"/>
    <property type="match status" value="1"/>
</dbReference>
<dbReference type="InterPro" id="IPR038522">
    <property type="entry name" value="T4/T6SS_DotU_sf"/>
</dbReference>
<dbReference type="PANTHER" id="PTHR38033:SF1">
    <property type="entry name" value="DOTU FAMILY TYPE IV_VI SECRETION SYSTEM PROTEIN"/>
    <property type="match status" value="1"/>
</dbReference>
<evidence type="ECO:0000259" key="4">
    <source>
        <dbReference type="PROSITE" id="PS51123"/>
    </source>
</evidence>
<dbReference type="PROSITE" id="PS51123">
    <property type="entry name" value="OMPA_2"/>
    <property type="match status" value="1"/>
</dbReference>
<dbReference type="OrthoDB" id="345640at2"/>
<protein>
    <submittedName>
        <fullName evidence="5">OmpA/MotB domain protein</fullName>
    </submittedName>
</protein>
<feature type="transmembrane region" description="Helical" evidence="3">
    <location>
        <begin position="230"/>
        <end position="252"/>
    </location>
</feature>
<dbReference type="CDD" id="cd07185">
    <property type="entry name" value="OmpA_C-like"/>
    <property type="match status" value="1"/>
</dbReference>
<dbReference type="EMBL" id="CP001157">
    <property type="protein sequence ID" value="ACO78848.1"/>
    <property type="molecule type" value="Genomic_DNA"/>
</dbReference>
<name>C1DJS9_AZOVD</name>
<keyword evidence="3" id="KW-0812">Transmembrane</keyword>
<dbReference type="NCBIfam" id="TIGR03349">
    <property type="entry name" value="IV_VI_DotU"/>
    <property type="match status" value="1"/>
</dbReference>
<dbReference type="NCBIfam" id="TIGR03350">
    <property type="entry name" value="type_VI_ompA"/>
    <property type="match status" value="1"/>
</dbReference>
<keyword evidence="6" id="KW-1185">Reference proteome</keyword>
<dbReference type="HOGENOM" id="CLU_041790_0_0_6"/>
<keyword evidence="3" id="KW-1133">Transmembrane helix</keyword>
<gene>
    <name evidence="5" type="ordered locus">Avin_26720</name>
</gene>
<accession>C1DJS9</accession>
<dbReference type="Pfam" id="PF09850">
    <property type="entry name" value="DotU"/>
    <property type="match status" value="1"/>
</dbReference>
<dbReference type="PANTHER" id="PTHR38033">
    <property type="entry name" value="MEMBRANE PROTEIN-RELATED"/>
    <property type="match status" value="1"/>
</dbReference>
<dbReference type="Gene3D" id="3.30.1330.60">
    <property type="entry name" value="OmpA-like domain"/>
    <property type="match status" value="1"/>
</dbReference>
<evidence type="ECO:0000256" key="1">
    <source>
        <dbReference type="PROSITE-ProRule" id="PRU00473"/>
    </source>
</evidence>
<dbReference type="EnsemblBacteria" id="ACO78848">
    <property type="protein sequence ID" value="ACO78848"/>
    <property type="gene ID" value="Avin_26720"/>
</dbReference>
<dbReference type="InterPro" id="IPR036737">
    <property type="entry name" value="OmpA-like_sf"/>
</dbReference>
<dbReference type="KEGG" id="avn:Avin_26720"/>
<reference evidence="5 6" key="1">
    <citation type="journal article" date="2009" name="J. Bacteriol.">
        <title>Genome sequence of Azotobacter vinelandii, an obligate aerobe specialized to support diverse anaerobic metabolic processes.</title>
        <authorList>
            <person name="Setubal J.C."/>
            <person name="dos Santos P."/>
            <person name="Goldman B.S."/>
            <person name="Ertesvag H."/>
            <person name="Espin G."/>
            <person name="Rubio L.M."/>
            <person name="Valla S."/>
            <person name="Almeida N.F."/>
            <person name="Balasubramanian D."/>
            <person name="Cromes L."/>
            <person name="Curatti L."/>
            <person name="Du Z."/>
            <person name="Godsy E."/>
            <person name="Goodner B."/>
            <person name="Hellner-Burris K."/>
            <person name="Hernandez J.A."/>
            <person name="Houmiel K."/>
            <person name="Imperial J."/>
            <person name="Kennedy C."/>
            <person name="Larson T.J."/>
            <person name="Latreille P."/>
            <person name="Ligon L.S."/>
            <person name="Lu J."/>
            <person name="Maerk M."/>
            <person name="Miller N.M."/>
            <person name="Norton S."/>
            <person name="O'Carroll I.P."/>
            <person name="Paulsen I."/>
            <person name="Raulfs E.C."/>
            <person name="Roemer R."/>
            <person name="Rosser J."/>
            <person name="Segura D."/>
            <person name="Slater S."/>
            <person name="Stricklin S.L."/>
            <person name="Studholme D.J."/>
            <person name="Sun J."/>
            <person name="Viana C.J."/>
            <person name="Wallin E."/>
            <person name="Wang B."/>
            <person name="Wheeler C."/>
            <person name="Zhu H."/>
            <person name="Dean D.R."/>
            <person name="Dixon R."/>
            <person name="Wood D."/>
        </authorList>
    </citation>
    <scope>NUCLEOTIDE SEQUENCE [LARGE SCALE GENOMIC DNA]</scope>
    <source>
        <strain evidence="6">DJ / ATCC BAA-1303</strain>
    </source>
</reference>
<evidence type="ECO:0000313" key="5">
    <source>
        <dbReference type="EMBL" id="ACO78848.1"/>
    </source>
</evidence>
<dbReference type="STRING" id="322710.Avin_26720"/>
<feature type="domain" description="OmpA-like" evidence="4">
    <location>
        <begin position="304"/>
        <end position="424"/>
    </location>
</feature>
<evidence type="ECO:0000256" key="2">
    <source>
        <dbReference type="SAM" id="MobiDB-lite"/>
    </source>
</evidence>
<dbReference type="InterPro" id="IPR017732">
    <property type="entry name" value="T4/T6SS_DotU"/>
</dbReference>
<dbReference type="InterPro" id="IPR006665">
    <property type="entry name" value="OmpA-like"/>
</dbReference>